<dbReference type="PROSITE" id="PS51755">
    <property type="entry name" value="OMPR_PHOB"/>
    <property type="match status" value="1"/>
</dbReference>
<dbReference type="FunFam" id="1.25.40.10:FF:000222">
    <property type="entry name" value="SARP family transcriptional regulator"/>
    <property type="match status" value="1"/>
</dbReference>
<dbReference type="EMBL" id="VYUA01000064">
    <property type="protein sequence ID" value="KAB2587991.1"/>
    <property type="molecule type" value="Genomic_DNA"/>
</dbReference>
<reference evidence="9 10" key="1">
    <citation type="submission" date="2019-09" db="EMBL/GenBank/DDBJ databases">
        <authorList>
            <person name="Liu P."/>
        </authorList>
    </citation>
    <scope>NUCLEOTIDE SEQUENCE [LARGE SCALE GENOMIC DNA]</scope>
    <source>
        <strain evidence="9 10">TRM68085</strain>
    </source>
</reference>
<dbReference type="Proteomes" id="UP000326907">
    <property type="component" value="Unassembled WGS sequence"/>
</dbReference>
<feature type="region of interest" description="Disordered" evidence="7">
    <location>
        <begin position="500"/>
        <end position="519"/>
    </location>
</feature>
<evidence type="ECO:0000256" key="1">
    <source>
        <dbReference type="ARBA" id="ARBA00005820"/>
    </source>
</evidence>
<dbReference type="Gene3D" id="1.25.40.10">
    <property type="entry name" value="Tetratricopeptide repeat domain"/>
    <property type="match status" value="1"/>
</dbReference>
<dbReference type="InterPro" id="IPR029787">
    <property type="entry name" value="Nucleotide_cyclase"/>
</dbReference>
<name>A0A5N5EEE9_9ACTN</name>
<dbReference type="Pfam" id="PF13191">
    <property type="entry name" value="AAA_16"/>
    <property type="match status" value="1"/>
</dbReference>
<dbReference type="RefSeq" id="WP_151513821.1">
    <property type="nucleotide sequence ID" value="NZ_VYUA01000064.1"/>
</dbReference>
<organism evidence="9 10">
    <name type="scientific">Streptomyces arboris</name>
    <dbReference type="NCBI Taxonomy" id="2600619"/>
    <lineage>
        <taxon>Bacteria</taxon>
        <taxon>Bacillati</taxon>
        <taxon>Actinomycetota</taxon>
        <taxon>Actinomycetes</taxon>
        <taxon>Kitasatosporales</taxon>
        <taxon>Streptomycetaceae</taxon>
        <taxon>Streptomyces</taxon>
    </lineage>
</organism>
<evidence type="ECO:0000256" key="3">
    <source>
        <dbReference type="ARBA" id="ARBA00023015"/>
    </source>
</evidence>
<comment type="similarity">
    <text evidence="1">Belongs to the AfsR/DnrI/RedD regulatory family.</text>
</comment>
<dbReference type="InterPro" id="IPR001867">
    <property type="entry name" value="OmpR/PhoB-type_DNA-bd"/>
</dbReference>
<evidence type="ECO:0000256" key="2">
    <source>
        <dbReference type="ARBA" id="ARBA00023012"/>
    </source>
</evidence>
<dbReference type="SMART" id="SM00862">
    <property type="entry name" value="Trans_reg_C"/>
    <property type="match status" value="1"/>
</dbReference>
<dbReference type="InterPro" id="IPR036388">
    <property type="entry name" value="WH-like_DNA-bd_sf"/>
</dbReference>
<dbReference type="GO" id="GO:0003677">
    <property type="term" value="F:DNA binding"/>
    <property type="evidence" value="ECO:0007669"/>
    <property type="project" value="UniProtKB-UniRule"/>
</dbReference>
<evidence type="ECO:0000256" key="6">
    <source>
        <dbReference type="PROSITE-ProRule" id="PRU01091"/>
    </source>
</evidence>
<evidence type="ECO:0000313" key="9">
    <source>
        <dbReference type="EMBL" id="KAB2587991.1"/>
    </source>
</evidence>
<feature type="DNA-binding region" description="OmpR/PhoB-type" evidence="6">
    <location>
        <begin position="1"/>
        <end position="99"/>
    </location>
</feature>
<dbReference type="PANTHER" id="PTHR35807:SF1">
    <property type="entry name" value="TRANSCRIPTIONAL REGULATOR REDD"/>
    <property type="match status" value="1"/>
</dbReference>
<dbReference type="Gene3D" id="1.10.10.10">
    <property type="entry name" value="Winged helix-like DNA-binding domain superfamily/Winged helix DNA-binding domain"/>
    <property type="match status" value="1"/>
</dbReference>
<comment type="caution">
    <text evidence="9">The sequence shown here is derived from an EMBL/GenBank/DDBJ whole genome shotgun (WGS) entry which is preliminary data.</text>
</comment>
<dbReference type="SUPFAM" id="SSF55073">
    <property type="entry name" value="Nucleotide cyclase"/>
    <property type="match status" value="1"/>
</dbReference>
<evidence type="ECO:0000259" key="8">
    <source>
        <dbReference type="PROSITE" id="PS51755"/>
    </source>
</evidence>
<keyword evidence="3" id="KW-0805">Transcription regulation</keyword>
<dbReference type="SUPFAM" id="SSF46894">
    <property type="entry name" value="C-terminal effector domain of the bipartite response regulators"/>
    <property type="match status" value="1"/>
</dbReference>
<feature type="region of interest" description="Disordered" evidence="7">
    <location>
        <begin position="260"/>
        <end position="339"/>
    </location>
</feature>
<accession>A0A5N5EEE9</accession>
<dbReference type="SUPFAM" id="SSF48452">
    <property type="entry name" value="TPR-like"/>
    <property type="match status" value="1"/>
</dbReference>
<keyword evidence="10" id="KW-1185">Reference proteome</keyword>
<keyword evidence="2" id="KW-0902">Two-component regulatory system</keyword>
<dbReference type="InterPro" id="IPR027417">
    <property type="entry name" value="P-loop_NTPase"/>
</dbReference>
<dbReference type="InterPro" id="IPR016032">
    <property type="entry name" value="Sig_transdc_resp-reg_C-effctor"/>
</dbReference>
<dbReference type="InterPro" id="IPR011990">
    <property type="entry name" value="TPR-like_helical_dom_sf"/>
</dbReference>
<keyword evidence="5" id="KW-0804">Transcription</keyword>
<dbReference type="CDD" id="cd15831">
    <property type="entry name" value="BTAD"/>
    <property type="match status" value="1"/>
</dbReference>
<dbReference type="InterPro" id="IPR005158">
    <property type="entry name" value="BTAD"/>
</dbReference>
<dbReference type="SMART" id="SM01043">
    <property type="entry name" value="BTAD"/>
    <property type="match status" value="1"/>
</dbReference>
<keyword evidence="4 6" id="KW-0238">DNA-binding</keyword>
<evidence type="ECO:0000256" key="4">
    <source>
        <dbReference type="ARBA" id="ARBA00023125"/>
    </source>
</evidence>
<proteinExistence type="inferred from homology"/>
<evidence type="ECO:0000313" key="10">
    <source>
        <dbReference type="Proteomes" id="UP000326907"/>
    </source>
</evidence>
<protein>
    <submittedName>
        <fullName evidence="9">AAA family ATPase</fullName>
    </submittedName>
</protein>
<dbReference type="PANTHER" id="PTHR35807">
    <property type="entry name" value="TRANSCRIPTIONAL REGULATOR REDD-RELATED"/>
    <property type="match status" value="1"/>
</dbReference>
<dbReference type="Gene3D" id="3.30.70.1230">
    <property type="entry name" value="Nucleotide cyclase"/>
    <property type="match status" value="1"/>
</dbReference>
<dbReference type="GO" id="GO:0006355">
    <property type="term" value="P:regulation of DNA-templated transcription"/>
    <property type="evidence" value="ECO:0007669"/>
    <property type="project" value="InterPro"/>
</dbReference>
<dbReference type="InterPro" id="IPR051677">
    <property type="entry name" value="AfsR-DnrI-RedD_regulator"/>
</dbReference>
<feature type="compositionally biased region" description="Pro residues" evidence="7">
    <location>
        <begin position="273"/>
        <end position="284"/>
    </location>
</feature>
<feature type="compositionally biased region" description="Basic and acidic residues" evidence="7">
    <location>
        <begin position="505"/>
        <end position="514"/>
    </location>
</feature>
<sequence>MQFRMLGPMEVVDAGGVVGLGGTKQRATLGLLLLQANKVVATSRLMNALWGVDDAPATARKILQNAIYGLRGALDRRDDEREPGAATLLTQPPGYMMRVDPEQVDLHVFHKEAARGREQLARGTAESAAATLRDALALWRGPVLADLVEAGIQWPELAAVESTRLDVMEDFFDAQLACGRHHAVLAELETMVQAEPLRERSCSQLMLALYRCGRQVDALNAYSRVRSVLVESLGLEPGRGLQQLQQAILVQDPALSLPEPGARGVLVGQADPVQPPPPQQPHPAPWAGEIGPGTPTSREATAPGPASAPSADGQRVLHQRGTDGPEPGRRTGPERRRVSVLSVRTRLAPSLADGISQDLDALLEGTGRLVKEQVERFGGTVTAAIGSVSLALFGLDGPSEDAARQAVLAALAIRGVFDVAAEPDSAAVQLSVQASVTTGEVLLRRRGPDEAPTVVGSVLDESQVMLAKVPDGEVRVCDAVRRASEHAVLYRLSSPSPAGWQPLGVREEGADGEPHGPGGGSEAYELDILRGLVKHAQRRGVPHLVTVLGERGTGKSRVLREFERWVTVRGTKVRAIGVRVPPPADDPCKLAAPTHILSAYCGIKAGDDVPVARALLAREVRSLYHSERTSAGLVSLLTHLIDVVGADIDDVFGELRLTEVLDAWVQVLQEAARREPLVLCIDDLHLADDVVVDAVEKLVETVGSGPLFVVVGARTELLRRRPGWAGGKSHATTVTLDMPERVTNEQLVELLLSAARGEDTQSYT</sequence>
<dbReference type="InterPro" id="IPR041664">
    <property type="entry name" value="AAA_16"/>
</dbReference>
<dbReference type="GO" id="GO:0000160">
    <property type="term" value="P:phosphorelay signal transduction system"/>
    <property type="evidence" value="ECO:0007669"/>
    <property type="project" value="UniProtKB-KW"/>
</dbReference>
<dbReference type="Pfam" id="PF03704">
    <property type="entry name" value="BTAD"/>
    <property type="match status" value="1"/>
</dbReference>
<dbReference type="AlphaFoldDB" id="A0A5N5EEE9"/>
<feature type="compositionally biased region" description="Low complexity" evidence="7">
    <location>
        <begin position="300"/>
        <end position="311"/>
    </location>
</feature>
<evidence type="ECO:0000256" key="5">
    <source>
        <dbReference type="ARBA" id="ARBA00023163"/>
    </source>
</evidence>
<evidence type="ECO:0000256" key="7">
    <source>
        <dbReference type="SAM" id="MobiDB-lite"/>
    </source>
</evidence>
<dbReference type="SUPFAM" id="SSF52540">
    <property type="entry name" value="P-loop containing nucleoside triphosphate hydrolases"/>
    <property type="match status" value="1"/>
</dbReference>
<feature type="compositionally biased region" description="Basic and acidic residues" evidence="7">
    <location>
        <begin position="320"/>
        <end position="337"/>
    </location>
</feature>
<gene>
    <name evidence="9" type="ORF">F5983_34875</name>
</gene>
<feature type="domain" description="OmpR/PhoB-type" evidence="8">
    <location>
        <begin position="1"/>
        <end position="99"/>
    </location>
</feature>